<feature type="signal peptide" evidence="1">
    <location>
        <begin position="1"/>
        <end position="23"/>
    </location>
</feature>
<reference evidence="2 3" key="1">
    <citation type="submission" date="2024-02" db="EMBL/GenBank/DDBJ databases">
        <title>Roseibium algae sp. nov., isolated from marine alga (Grateloupia sp.), showing potential in myo-inositol conversion.</title>
        <authorList>
            <person name="Wang Y."/>
        </authorList>
    </citation>
    <scope>NUCLEOTIDE SEQUENCE [LARGE SCALE GENOMIC DNA]</scope>
    <source>
        <strain evidence="2 3">H3510</strain>
    </source>
</reference>
<keyword evidence="1" id="KW-0732">Signal</keyword>
<evidence type="ECO:0000313" key="2">
    <source>
        <dbReference type="EMBL" id="MEJ8474571.1"/>
    </source>
</evidence>
<gene>
    <name evidence="2" type="ORF">V6575_10770</name>
</gene>
<evidence type="ECO:0000313" key="3">
    <source>
        <dbReference type="Proteomes" id="UP001385499"/>
    </source>
</evidence>
<dbReference type="RefSeq" id="WP_340274315.1">
    <property type="nucleotide sequence ID" value="NZ_JBAKIA010000005.1"/>
</dbReference>
<proteinExistence type="predicted"/>
<feature type="chain" id="PRO_5045255357" evidence="1">
    <location>
        <begin position="24"/>
        <end position="121"/>
    </location>
</feature>
<evidence type="ECO:0000256" key="1">
    <source>
        <dbReference type="SAM" id="SignalP"/>
    </source>
</evidence>
<dbReference type="Gene3D" id="3.40.30.10">
    <property type="entry name" value="Glutaredoxin"/>
    <property type="match status" value="1"/>
</dbReference>
<dbReference type="SUPFAM" id="SSF52833">
    <property type="entry name" value="Thioredoxin-like"/>
    <property type="match status" value="1"/>
</dbReference>
<sequence length="121" mass="13834">MRAIFVGLLAGLALVFSFGPSSAAELLMLEQPGCVWCKRWNEEIGVIYSKTEEGRQAPLRRVDITEAWPSDLENVRRERMTPTFILIDEGQEVARLRGYPGDNFFWPMLSDMLFKLPQVVN</sequence>
<organism evidence="2 3">
    <name type="scientific">Roseibium algae</name>
    <dbReference type="NCBI Taxonomy" id="3123038"/>
    <lineage>
        <taxon>Bacteria</taxon>
        <taxon>Pseudomonadati</taxon>
        <taxon>Pseudomonadota</taxon>
        <taxon>Alphaproteobacteria</taxon>
        <taxon>Hyphomicrobiales</taxon>
        <taxon>Stappiaceae</taxon>
        <taxon>Roseibium</taxon>
    </lineage>
</organism>
<accession>A0ABU8TLG4</accession>
<dbReference type="Proteomes" id="UP001385499">
    <property type="component" value="Unassembled WGS sequence"/>
</dbReference>
<dbReference type="InterPro" id="IPR036249">
    <property type="entry name" value="Thioredoxin-like_sf"/>
</dbReference>
<name>A0ABU8TLG4_9HYPH</name>
<keyword evidence="3" id="KW-1185">Reference proteome</keyword>
<dbReference type="EMBL" id="JBAKIA010000005">
    <property type="protein sequence ID" value="MEJ8474571.1"/>
    <property type="molecule type" value="Genomic_DNA"/>
</dbReference>
<protein>
    <submittedName>
        <fullName evidence="2">Transcriptional regulator</fullName>
    </submittedName>
</protein>
<comment type="caution">
    <text evidence="2">The sequence shown here is derived from an EMBL/GenBank/DDBJ whole genome shotgun (WGS) entry which is preliminary data.</text>
</comment>